<accession>A0A1F6FJM7</accession>
<dbReference type="STRING" id="1798531.A2392_01215"/>
<comment type="caution">
    <text evidence="1">The sequence shown here is derived from an EMBL/GenBank/DDBJ whole genome shotgun (WGS) entry which is preliminary data.</text>
</comment>
<reference evidence="1 2" key="1">
    <citation type="journal article" date="2016" name="Nat. Commun.">
        <title>Thousands of microbial genomes shed light on interconnected biogeochemical processes in an aquifer system.</title>
        <authorList>
            <person name="Anantharaman K."/>
            <person name="Brown C.T."/>
            <person name="Hug L.A."/>
            <person name="Sharon I."/>
            <person name="Castelle C.J."/>
            <person name="Probst A.J."/>
            <person name="Thomas B.C."/>
            <person name="Singh A."/>
            <person name="Wilkins M.J."/>
            <person name="Karaoz U."/>
            <person name="Brodie E.L."/>
            <person name="Williams K.H."/>
            <person name="Hubbard S.S."/>
            <person name="Banfield J.F."/>
        </authorList>
    </citation>
    <scope>NUCLEOTIDE SEQUENCE [LARGE SCALE GENOMIC DNA]</scope>
</reference>
<evidence type="ECO:0008006" key="3">
    <source>
        <dbReference type="Google" id="ProtNLM"/>
    </source>
</evidence>
<organism evidence="1 2">
    <name type="scientific">Candidatus Kaiserbacteria bacterium RIFOXYB1_FULL_46_14</name>
    <dbReference type="NCBI Taxonomy" id="1798531"/>
    <lineage>
        <taxon>Bacteria</taxon>
        <taxon>Candidatus Kaiseribacteriota</taxon>
    </lineage>
</organism>
<dbReference type="EMBL" id="MFMS01000002">
    <property type="protein sequence ID" value="OGG86067.1"/>
    <property type="molecule type" value="Genomic_DNA"/>
</dbReference>
<name>A0A1F6FJM7_9BACT</name>
<dbReference type="Proteomes" id="UP000177395">
    <property type="component" value="Unassembled WGS sequence"/>
</dbReference>
<evidence type="ECO:0000313" key="1">
    <source>
        <dbReference type="EMBL" id="OGG86067.1"/>
    </source>
</evidence>
<evidence type="ECO:0000313" key="2">
    <source>
        <dbReference type="Proteomes" id="UP000177395"/>
    </source>
</evidence>
<sequence length="205" mass="23538">MDRMCAAAYFHGLEMWLKEVREYLNEVKTSNGTAAFLDVCGQAHARNLGCGTNYHFTVQEPDLLTPLLTQYSTRFVGNIFSPTDLLDSLSQIIGDGHQLSLVTFFPVAGLQPYTPHRKDKVMTNVVYQKLFCQLELLVEMLRPGGYIFLERPFPLCPFDTTDFFHSKKPTKYTSHKWIKVAAKKLNCNLRVMRTIRGNVWLLKKL</sequence>
<proteinExistence type="predicted"/>
<protein>
    <recommendedName>
        <fullName evidence="3">Methyltransferase type 11 domain-containing protein</fullName>
    </recommendedName>
</protein>
<dbReference type="AlphaFoldDB" id="A0A1F6FJM7"/>
<gene>
    <name evidence="1" type="ORF">A2392_01215</name>
</gene>